<name>A0A512NI16_9HYPH</name>
<reference evidence="1 2" key="1">
    <citation type="submission" date="2019-07" db="EMBL/GenBank/DDBJ databases">
        <title>Whole genome shotgun sequence of Reyranella soli NBRC 108950.</title>
        <authorList>
            <person name="Hosoyama A."/>
            <person name="Uohara A."/>
            <person name="Ohji S."/>
            <person name="Ichikawa N."/>
        </authorList>
    </citation>
    <scope>NUCLEOTIDE SEQUENCE [LARGE SCALE GENOMIC DNA]</scope>
    <source>
        <strain evidence="1 2">NBRC 108950</strain>
    </source>
</reference>
<dbReference type="RefSeq" id="WP_147154001.1">
    <property type="nucleotide sequence ID" value="NZ_BKAJ01000105.1"/>
</dbReference>
<dbReference type="Gene3D" id="1.10.790.20">
    <property type="entry name" value="Domain of unknown function DUF1476"/>
    <property type="match status" value="1"/>
</dbReference>
<evidence type="ECO:0008006" key="3">
    <source>
        <dbReference type="Google" id="ProtNLM"/>
    </source>
</evidence>
<dbReference type="OrthoDB" id="9810387at2"/>
<sequence>MTTFDDRQKSFEKKFERDQDLQFKVNARKNKLLGLWAAELMGKSGAGAEGYAKEVVLADFEKPGDDDVIQKLVNDLANAGKPTGEQAIRKQAERLMAEAKTQLMADMK</sequence>
<accession>A0A512NI16</accession>
<protein>
    <recommendedName>
        <fullName evidence="3">Aldolase</fullName>
    </recommendedName>
</protein>
<organism evidence="1 2">
    <name type="scientific">Reyranella soli</name>
    <dbReference type="NCBI Taxonomy" id="1230389"/>
    <lineage>
        <taxon>Bacteria</taxon>
        <taxon>Pseudomonadati</taxon>
        <taxon>Pseudomonadota</taxon>
        <taxon>Alphaproteobacteria</taxon>
        <taxon>Hyphomicrobiales</taxon>
        <taxon>Reyranellaceae</taxon>
        <taxon>Reyranella</taxon>
    </lineage>
</organism>
<dbReference type="AlphaFoldDB" id="A0A512NI16"/>
<dbReference type="InterPro" id="IPR038293">
    <property type="entry name" value="ATPase_inh_sub_z_sf"/>
</dbReference>
<comment type="caution">
    <text evidence="1">The sequence shown here is derived from an EMBL/GenBank/DDBJ whole genome shotgun (WGS) entry which is preliminary data.</text>
</comment>
<dbReference type="PIRSF" id="PIRSF031780">
    <property type="entry name" value="UCP031780"/>
    <property type="match status" value="1"/>
</dbReference>
<evidence type="ECO:0000313" key="2">
    <source>
        <dbReference type="Proteomes" id="UP000321058"/>
    </source>
</evidence>
<dbReference type="Proteomes" id="UP000321058">
    <property type="component" value="Unassembled WGS sequence"/>
</dbReference>
<keyword evidence="2" id="KW-1185">Reference proteome</keyword>
<dbReference type="EMBL" id="BKAJ01000105">
    <property type="protein sequence ID" value="GEP58603.1"/>
    <property type="molecule type" value="Genomic_DNA"/>
</dbReference>
<proteinExistence type="predicted"/>
<evidence type="ECO:0000313" key="1">
    <source>
        <dbReference type="EMBL" id="GEP58603.1"/>
    </source>
</evidence>
<dbReference type="Pfam" id="PF07345">
    <property type="entry name" value="ATPaseInh_sub_z"/>
    <property type="match status" value="1"/>
</dbReference>
<dbReference type="InterPro" id="IPR009945">
    <property type="entry name" value="ATPase_inh_sub_z"/>
</dbReference>
<gene>
    <name evidence="1" type="ORF">RSO01_57690</name>
</gene>